<dbReference type="InterPro" id="IPR045175">
    <property type="entry name" value="M28_fam"/>
</dbReference>
<feature type="transmembrane region" description="Helical" evidence="9">
    <location>
        <begin position="539"/>
        <end position="557"/>
    </location>
</feature>
<evidence type="ECO:0000256" key="9">
    <source>
        <dbReference type="SAM" id="Phobius"/>
    </source>
</evidence>
<evidence type="ECO:0000256" key="5">
    <source>
        <dbReference type="ARBA" id="ARBA00022554"/>
    </source>
</evidence>
<evidence type="ECO:0000313" key="11">
    <source>
        <dbReference type="EMBL" id="GGG92068.1"/>
    </source>
</evidence>
<sequence>MKKLIPFISVCIILATIFWAFSDMIPSKNQTTANQEKGFVLSNALTHLKNISKEPHFIGASNHQLVRDYLVVELKKLGLEPEVQTATVINKKWFAAAKTQNIIAKIKGSENGKSLVLLSHYDSNPHSSFGASDAGSGVVTILEGVRAFLAENKQPKNDIIILFSDGEELGLLGAKAFVDNHPLAKEVGLVLNFEARGSGGPSYMLMETNGKNSALLKAFLEAKPNYPVANSLMYSIYKMLPNDTDLTVFREEANINGFNFAFIGDHFDYHTAQDTYERLDRATLLHQADYLMTLLPYFSNADLSKLDSSTDVVYTNFPVLGMLQYPYSWGTALLIFSVILTMVLLFFGISLNRITVKGIMSGYIPFVLGLVITAGSCYLLWQGVLWLHPQYNDILHGFTYNGYYYIFAFSCLCIWLLFKLYAPYFKKYNGIDLVVAPLSFWLLINLLIKLYLPGAGYFIIPVYFVLVGMLVHVFLKFKKSTKIIIYSILAIPVIYMFAPQIKMFPVGLGLKSLFISGLFIALIFGLMAPVFASFKSRKWMVNALGVAALSTFVYTYYTSGFNIDNKKPNSLAFIQDNDMKTAYFGSHNQTMDTYTEQIFGKNPTAGSLDKAETRNKYNTRFRYLLKTETKAIPSAKIEILKDTLINGSRLIDMLITPQRNVQKIEFTNTAKISFQQLKINETSANKDKAFTVSNGAFLSYFLSPDEASIQLSIKVGQHENLDIIINEISFDLLESPLFSIKPRDENMMPMPMVSNDAIISIQRIKL</sequence>
<evidence type="ECO:0000256" key="4">
    <source>
        <dbReference type="ARBA" id="ARBA00017435"/>
    </source>
</evidence>
<organism evidence="11 12">
    <name type="scientific">Polaribacter pacificus</name>
    <dbReference type="NCBI Taxonomy" id="1775173"/>
    <lineage>
        <taxon>Bacteria</taxon>
        <taxon>Pseudomonadati</taxon>
        <taxon>Bacteroidota</taxon>
        <taxon>Flavobacteriia</taxon>
        <taxon>Flavobacteriales</taxon>
        <taxon>Flavobacteriaceae</taxon>
    </lineage>
</organism>
<comment type="similarity">
    <text evidence="3">Belongs to the peptidase M28 family.</text>
</comment>
<feature type="transmembrane region" description="Helical" evidence="9">
    <location>
        <begin position="327"/>
        <end position="351"/>
    </location>
</feature>
<keyword evidence="9" id="KW-0472">Membrane</keyword>
<evidence type="ECO:0000256" key="3">
    <source>
        <dbReference type="ARBA" id="ARBA00010918"/>
    </source>
</evidence>
<dbReference type="GO" id="GO:0005774">
    <property type="term" value="C:vacuolar membrane"/>
    <property type="evidence" value="ECO:0007669"/>
    <property type="project" value="UniProtKB-SubCell"/>
</dbReference>
<dbReference type="PANTHER" id="PTHR12147">
    <property type="entry name" value="METALLOPEPTIDASE M28 FAMILY MEMBER"/>
    <property type="match status" value="1"/>
</dbReference>
<protein>
    <recommendedName>
        <fullName evidence="4">Vacuolar membrane protease</fullName>
    </recommendedName>
    <alternativeName>
        <fullName evidence="8">FXNA-related family protease 1</fullName>
    </alternativeName>
</protein>
<dbReference type="Proteomes" id="UP000633278">
    <property type="component" value="Unassembled WGS sequence"/>
</dbReference>
<feature type="transmembrane region" description="Helical" evidence="9">
    <location>
        <begin position="402"/>
        <end position="421"/>
    </location>
</feature>
<proteinExistence type="inferred from homology"/>
<dbReference type="EMBL" id="BMJW01000001">
    <property type="protein sequence ID" value="GGG92068.1"/>
    <property type="molecule type" value="Genomic_DNA"/>
</dbReference>
<evidence type="ECO:0000256" key="6">
    <source>
        <dbReference type="ARBA" id="ARBA00022989"/>
    </source>
</evidence>
<dbReference type="RefSeq" id="WP_188597799.1">
    <property type="nucleotide sequence ID" value="NZ_BMJW01000001.1"/>
</dbReference>
<dbReference type="GO" id="GO:0006508">
    <property type="term" value="P:proteolysis"/>
    <property type="evidence" value="ECO:0007669"/>
    <property type="project" value="InterPro"/>
</dbReference>
<keyword evidence="6 9" id="KW-1133">Transmembrane helix</keyword>
<evidence type="ECO:0000256" key="8">
    <source>
        <dbReference type="ARBA" id="ARBA00031512"/>
    </source>
</evidence>
<dbReference type="AlphaFoldDB" id="A0A917HX90"/>
<feature type="transmembrane region" description="Helical" evidence="9">
    <location>
        <begin position="433"/>
        <end position="452"/>
    </location>
</feature>
<dbReference type="Gene3D" id="3.40.630.10">
    <property type="entry name" value="Zn peptidases"/>
    <property type="match status" value="1"/>
</dbReference>
<dbReference type="PANTHER" id="PTHR12147:SF58">
    <property type="entry name" value="VACUOLAR MEMBRANE PROTEASE"/>
    <property type="match status" value="1"/>
</dbReference>
<dbReference type="InterPro" id="IPR007484">
    <property type="entry name" value="Peptidase_M28"/>
</dbReference>
<evidence type="ECO:0000259" key="10">
    <source>
        <dbReference type="Pfam" id="PF04389"/>
    </source>
</evidence>
<feature type="transmembrane region" description="Helical" evidence="9">
    <location>
        <begin position="458"/>
        <end position="476"/>
    </location>
</feature>
<comment type="subcellular location">
    <subcellularLocation>
        <location evidence="2">Vacuole membrane</location>
        <topology evidence="2">Multi-pass membrane protein</topology>
    </subcellularLocation>
</comment>
<dbReference type="GO" id="GO:0008235">
    <property type="term" value="F:metalloexopeptidase activity"/>
    <property type="evidence" value="ECO:0007669"/>
    <property type="project" value="InterPro"/>
</dbReference>
<keyword evidence="12" id="KW-1185">Reference proteome</keyword>
<name>A0A917HX90_9FLAO</name>
<reference evidence="11" key="1">
    <citation type="journal article" date="2014" name="Int. J. Syst. Evol. Microbiol.">
        <title>Complete genome sequence of Corynebacterium casei LMG S-19264T (=DSM 44701T), isolated from a smear-ripened cheese.</title>
        <authorList>
            <consortium name="US DOE Joint Genome Institute (JGI-PGF)"/>
            <person name="Walter F."/>
            <person name="Albersmeier A."/>
            <person name="Kalinowski J."/>
            <person name="Ruckert C."/>
        </authorList>
    </citation>
    <scope>NUCLEOTIDE SEQUENCE</scope>
    <source>
        <strain evidence="11">CGMCC 1.15763</strain>
    </source>
</reference>
<evidence type="ECO:0000256" key="2">
    <source>
        <dbReference type="ARBA" id="ARBA00004128"/>
    </source>
</evidence>
<keyword evidence="5" id="KW-0926">Vacuole</keyword>
<accession>A0A917HX90</accession>
<feature type="transmembrane region" description="Helical" evidence="9">
    <location>
        <begin position="483"/>
        <end position="501"/>
    </location>
</feature>
<evidence type="ECO:0000313" key="12">
    <source>
        <dbReference type="Proteomes" id="UP000633278"/>
    </source>
</evidence>
<dbReference type="Pfam" id="PF04389">
    <property type="entry name" value="Peptidase_M28"/>
    <property type="match status" value="1"/>
</dbReference>
<gene>
    <name evidence="11" type="ORF">GCM10011416_06130</name>
</gene>
<evidence type="ECO:0000256" key="1">
    <source>
        <dbReference type="ARBA" id="ARBA00003273"/>
    </source>
</evidence>
<keyword evidence="7" id="KW-0325">Glycoprotein</keyword>
<dbReference type="SUPFAM" id="SSF53187">
    <property type="entry name" value="Zn-dependent exopeptidases"/>
    <property type="match status" value="1"/>
</dbReference>
<reference evidence="11" key="2">
    <citation type="submission" date="2020-09" db="EMBL/GenBank/DDBJ databases">
        <authorList>
            <person name="Sun Q."/>
            <person name="Zhou Y."/>
        </authorList>
    </citation>
    <scope>NUCLEOTIDE SEQUENCE</scope>
    <source>
        <strain evidence="11">CGMCC 1.15763</strain>
    </source>
</reference>
<comment type="function">
    <text evidence="1">May be involved in vacuolar sorting and osmoregulation.</text>
</comment>
<keyword evidence="9" id="KW-0812">Transmembrane</keyword>
<feature type="domain" description="Peptidase M28" evidence="10">
    <location>
        <begin position="101"/>
        <end position="292"/>
    </location>
</feature>
<feature type="transmembrane region" description="Helical" evidence="9">
    <location>
        <begin position="513"/>
        <end position="532"/>
    </location>
</feature>
<feature type="transmembrane region" description="Helical" evidence="9">
    <location>
        <begin position="363"/>
        <end position="382"/>
    </location>
</feature>
<comment type="caution">
    <text evidence="11">The sequence shown here is derived from an EMBL/GenBank/DDBJ whole genome shotgun (WGS) entry which is preliminary data.</text>
</comment>
<evidence type="ECO:0000256" key="7">
    <source>
        <dbReference type="ARBA" id="ARBA00023180"/>
    </source>
</evidence>